<gene>
    <name evidence="5" type="ORF">VitviT2T_005846</name>
</gene>
<organism evidence="5 6">
    <name type="scientific">Vitis vinifera</name>
    <name type="common">Grape</name>
    <dbReference type="NCBI Taxonomy" id="29760"/>
    <lineage>
        <taxon>Eukaryota</taxon>
        <taxon>Viridiplantae</taxon>
        <taxon>Streptophyta</taxon>
        <taxon>Embryophyta</taxon>
        <taxon>Tracheophyta</taxon>
        <taxon>Spermatophyta</taxon>
        <taxon>Magnoliopsida</taxon>
        <taxon>eudicotyledons</taxon>
        <taxon>Gunneridae</taxon>
        <taxon>Pentapetalae</taxon>
        <taxon>rosids</taxon>
        <taxon>Vitales</taxon>
        <taxon>Vitaceae</taxon>
        <taxon>Viteae</taxon>
        <taxon>Vitis</taxon>
    </lineage>
</organism>
<feature type="transmembrane region" description="Helical" evidence="4">
    <location>
        <begin position="33"/>
        <end position="53"/>
    </location>
</feature>
<reference evidence="5 6" key="1">
    <citation type="journal article" date="2023" name="Hortic Res">
        <title>The complete reference genome for grapevine (Vitis vinifera L.) genetics and breeding.</title>
        <authorList>
            <person name="Shi X."/>
            <person name="Cao S."/>
            <person name="Wang X."/>
            <person name="Huang S."/>
            <person name="Wang Y."/>
            <person name="Liu Z."/>
            <person name="Liu W."/>
            <person name="Leng X."/>
            <person name="Peng Y."/>
            <person name="Wang N."/>
            <person name="Wang Y."/>
            <person name="Ma Z."/>
            <person name="Xu X."/>
            <person name="Zhang F."/>
            <person name="Xue H."/>
            <person name="Zhong H."/>
            <person name="Wang Y."/>
            <person name="Zhang K."/>
            <person name="Velt A."/>
            <person name="Avia K."/>
            <person name="Holtgrawe D."/>
            <person name="Grimplet J."/>
            <person name="Matus J.T."/>
            <person name="Ware D."/>
            <person name="Wu X."/>
            <person name="Wang H."/>
            <person name="Liu C."/>
            <person name="Fang Y."/>
            <person name="Rustenholz C."/>
            <person name="Cheng Z."/>
            <person name="Xiao H."/>
            <person name="Zhou Y."/>
        </authorList>
    </citation>
    <scope>NUCLEOTIDE SEQUENCE [LARGE SCALE GENOMIC DNA]</scope>
    <source>
        <strain evidence="6">cv. Pinot noir / PN40024</strain>
        <tissue evidence="5">Leaf</tissue>
    </source>
</reference>
<protein>
    <recommendedName>
        <fullName evidence="7">WAT1-related protein</fullName>
    </recommendedName>
</protein>
<proteinExistence type="predicted"/>
<keyword evidence="2 4" id="KW-1133">Transmembrane helix</keyword>
<feature type="transmembrane region" description="Helical" evidence="4">
    <location>
        <begin position="115"/>
        <end position="134"/>
    </location>
</feature>
<evidence type="ECO:0000313" key="6">
    <source>
        <dbReference type="Proteomes" id="UP001227230"/>
    </source>
</evidence>
<evidence type="ECO:0008006" key="7">
    <source>
        <dbReference type="Google" id="ProtNLM"/>
    </source>
</evidence>
<dbReference type="EMBL" id="CP126651">
    <property type="protein sequence ID" value="WJZ86387.1"/>
    <property type="molecule type" value="Genomic_DNA"/>
</dbReference>
<dbReference type="InterPro" id="IPR030184">
    <property type="entry name" value="WAT1-related"/>
</dbReference>
<name>A0ABY9BV27_VITVI</name>
<keyword evidence="6" id="KW-1185">Reference proteome</keyword>
<evidence type="ECO:0000256" key="2">
    <source>
        <dbReference type="ARBA" id="ARBA00022989"/>
    </source>
</evidence>
<keyword evidence="3 4" id="KW-0472">Membrane</keyword>
<evidence type="ECO:0000256" key="1">
    <source>
        <dbReference type="ARBA" id="ARBA00022692"/>
    </source>
</evidence>
<dbReference type="PANTHER" id="PTHR31218">
    <property type="entry name" value="WAT1-RELATED PROTEIN"/>
    <property type="match status" value="1"/>
</dbReference>
<sequence length="176" mass="19286">MIALQGFLCGLFGGALGQNLYLESLALTSPTFSAAMVNLIPAVTFIFAISLGLEKLAIRTWAGKAKVGGTLLGIGGAMVLTFYKGPQINIWSTKVHLLNKDQHVAASHRMMDNHVLGSLLDVASCFSYAIWLIIHSIFSPMHPKYPHINLLILSHPLNVNRRRWERGIHTSTLALL</sequence>
<evidence type="ECO:0000256" key="4">
    <source>
        <dbReference type="SAM" id="Phobius"/>
    </source>
</evidence>
<keyword evidence="1 4" id="KW-0812">Transmembrane</keyword>
<dbReference type="Proteomes" id="UP001227230">
    <property type="component" value="Chromosome 4"/>
</dbReference>
<evidence type="ECO:0000256" key="3">
    <source>
        <dbReference type="ARBA" id="ARBA00023136"/>
    </source>
</evidence>
<evidence type="ECO:0000313" key="5">
    <source>
        <dbReference type="EMBL" id="WJZ86387.1"/>
    </source>
</evidence>
<accession>A0ABY9BV27</accession>